<dbReference type="AlphaFoldDB" id="A0A9P6DT02"/>
<feature type="non-terminal residue" evidence="1">
    <location>
        <position position="80"/>
    </location>
</feature>
<feature type="non-terminal residue" evidence="1">
    <location>
        <position position="1"/>
    </location>
</feature>
<evidence type="ECO:0000313" key="1">
    <source>
        <dbReference type="EMBL" id="KAF9509155.1"/>
    </source>
</evidence>
<accession>A0A9P6DT02</accession>
<reference evidence="1" key="1">
    <citation type="journal article" date="2020" name="Nat. Commun.">
        <title>Large-scale genome sequencing of mycorrhizal fungi provides insights into the early evolution of symbiotic traits.</title>
        <authorList>
            <person name="Miyauchi S."/>
            <person name="Kiss E."/>
            <person name="Kuo A."/>
            <person name="Drula E."/>
            <person name="Kohler A."/>
            <person name="Sanchez-Garcia M."/>
            <person name="Morin E."/>
            <person name="Andreopoulos B."/>
            <person name="Barry K.W."/>
            <person name="Bonito G."/>
            <person name="Buee M."/>
            <person name="Carver A."/>
            <person name="Chen C."/>
            <person name="Cichocki N."/>
            <person name="Clum A."/>
            <person name="Culley D."/>
            <person name="Crous P.W."/>
            <person name="Fauchery L."/>
            <person name="Girlanda M."/>
            <person name="Hayes R.D."/>
            <person name="Keri Z."/>
            <person name="LaButti K."/>
            <person name="Lipzen A."/>
            <person name="Lombard V."/>
            <person name="Magnuson J."/>
            <person name="Maillard F."/>
            <person name="Murat C."/>
            <person name="Nolan M."/>
            <person name="Ohm R.A."/>
            <person name="Pangilinan J."/>
            <person name="Pereira M.F."/>
            <person name="Perotto S."/>
            <person name="Peter M."/>
            <person name="Pfister S."/>
            <person name="Riley R."/>
            <person name="Sitrit Y."/>
            <person name="Stielow J.B."/>
            <person name="Szollosi G."/>
            <person name="Zifcakova L."/>
            <person name="Stursova M."/>
            <person name="Spatafora J.W."/>
            <person name="Tedersoo L."/>
            <person name="Vaario L.M."/>
            <person name="Yamada A."/>
            <person name="Yan M."/>
            <person name="Wang P."/>
            <person name="Xu J."/>
            <person name="Bruns T."/>
            <person name="Baldrian P."/>
            <person name="Vilgalys R."/>
            <person name="Dunand C."/>
            <person name="Henrissat B."/>
            <person name="Grigoriev I.V."/>
            <person name="Hibbett D."/>
            <person name="Nagy L.G."/>
            <person name="Martin F.M."/>
        </authorList>
    </citation>
    <scope>NUCLEOTIDE SEQUENCE</scope>
    <source>
        <strain evidence="1">UP504</strain>
    </source>
</reference>
<name>A0A9P6DT02_9AGAM</name>
<sequence>VYKLDVDEDIWLAQSTEGLAQFPGGVVPAWLSDASVRVGIRAAQEVVNCKEELKRCAAEHSNLRQWVETEYLATQFVLNH</sequence>
<dbReference type="OrthoDB" id="2505730at2759"/>
<protein>
    <submittedName>
        <fullName evidence="1">Uncharacterized protein</fullName>
    </submittedName>
</protein>
<dbReference type="Proteomes" id="UP000886523">
    <property type="component" value="Unassembled WGS sequence"/>
</dbReference>
<proteinExistence type="predicted"/>
<organism evidence="1 2">
    <name type="scientific">Hydnum rufescens UP504</name>
    <dbReference type="NCBI Taxonomy" id="1448309"/>
    <lineage>
        <taxon>Eukaryota</taxon>
        <taxon>Fungi</taxon>
        <taxon>Dikarya</taxon>
        <taxon>Basidiomycota</taxon>
        <taxon>Agaricomycotina</taxon>
        <taxon>Agaricomycetes</taxon>
        <taxon>Cantharellales</taxon>
        <taxon>Hydnaceae</taxon>
        <taxon>Hydnum</taxon>
    </lineage>
</organism>
<gene>
    <name evidence="1" type="ORF">BS47DRAFT_1269774</name>
</gene>
<evidence type="ECO:0000313" key="2">
    <source>
        <dbReference type="Proteomes" id="UP000886523"/>
    </source>
</evidence>
<keyword evidence="2" id="KW-1185">Reference proteome</keyword>
<comment type="caution">
    <text evidence="1">The sequence shown here is derived from an EMBL/GenBank/DDBJ whole genome shotgun (WGS) entry which is preliminary data.</text>
</comment>
<dbReference type="EMBL" id="MU129042">
    <property type="protein sequence ID" value="KAF9509155.1"/>
    <property type="molecule type" value="Genomic_DNA"/>
</dbReference>